<feature type="signal peptide" evidence="6">
    <location>
        <begin position="1"/>
        <end position="43"/>
    </location>
</feature>
<protein>
    <recommendedName>
        <fullName evidence="9">Beta-glucan synthesis-associated protein</fullName>
    </recommendedName>
</protein>
<proteinExistence type="predicted"/>
<comment type="subcellular location">
    <subcellularLocation>
        <location evidence="1">Membrane</location>
    </subcellularLocation>
</comment>
<evidence type="ECO:0000256" key="1">
    <source>
        <dbReference type="ARBA" id="ARBA00004370"/>
    </source>
</evidence>
<sequence>MVGSGGRTTATMERRQRTRAHVSRLVLTALSAVAVLHVPSVQATEYPTKSGIRPWVDPATPEDKRKYTSSRGDEWELVMSDEFNSPGRSFEPGKDHMWTSIDKPDGVNAALGIYSHNMTSTECEGDTCYLQLQVKDEVTTLRLWNDYRSPAGYQKFSFFYRSGMVQSWNKFCYQGGMMEVRAQLPGATSASSGNPDAAANDPSVRVSNKMFYPTWPGIWMMGNLGRAIFSASTHRMWPFSYNECDNNAFDSSNQRISACDSDPGSDMNPNQGRGAPEIDILEAAGSKISASIQVAPGMPPDYRTFDATDDAAFECRYEGKCTTPGANIPDVPTKLYKSKRAYKSWYQGLRYAANNFCASSSKFKQDYDTIKASLDAGITENMCDISICPASFDPHSDLSVIDGTTGHWGINSNGTCFPVMNGYTGAYLCSPGNTFKLCPKAEIPVSDKVKSFAYQMDAISADWPSHVGAYTSYLIYQVEWVMGKDGYIRWMLAGQPLFEIPASALTNPEQNSAKTNPKKIMIEEPMYMIINVAVSKNWGTTPPNPGKPCRGDGSDDTTNKICDSFPMSLKVDYVRLYQDTSSGSNMAVGCDPKTHPTKTWIKDHLEEYQDDDNPVVEVNGRAFCKDDADCTISPNNGTKVVTGQCVKSRCKCMATSWSGPRCTSTSGSINDPDPNKVSDIKNLFTNGSFGPPFSVALATAGFTIVLSMVSVYYSLLVIKKNEQERKKQVLMQPKSALSISSASEVSWRGPKDNYSTNFV</sequence>
<evidence type="ECO:0000256" key="5">
    <source>
        <dbReference type="SAM" id="Phobius"/>
    </source>
</evidence>
<dbReference type="InterPro" id="IPR005629">
    <property type="entry name" value="Skn1/Kre6/Sbg1"/>
</dbReference>
<evidence type="ECO:0008006" key="9">
    <source>
        <dbReference type="Google" id="ProtNLM"/>
    </source>
</evidence>
<dbReference type="PANTHER" id="PTHR31361:SF1">
    <property type="entry name" value="BETA-GLUCAN SYNTHESIS-ASSOCIATED PROTEIN KRE6-RELATED"/>
    <property type="match status" value="1"/>
</dbReference>
<keyword evidence="6" id="KW-0732">Signal</keyword>
<organism evidence="7 8">
    <name type="scientific">Lagenidium giganteum</name>
    <dbReference type="NCBI Taxonomy" id="4803"/>
    <lineage>
        <taxon>Eukaryota</taxon>
        <taxon>Sar</taxon>
        <taxon>Stramenopiles</taxon>
        <taxon>Oomycota</taxon>
        <taxon>Peronosporomycetes</taxon>
        <taxon>Pythiales</taxon>
        <taxon>Pythiaceae</taxon>
    </lineage>
</organism>
<evidence type="ECO:0000256" key="6">
    <source>
        <dbReference type="SAM" id="SignalP"/>
    </source>
</evidence>
<keyword evidence="8" id="KW-1185">Reference proteome</keyword>
<dbReference type="Gene3D" id="2.60.120.200">
    <property type="match status" value="2"/>
</dbReference>
<dbReference type="Pfam" id="PF03935">
    <property type="entry name" value="SKN1_KRE6_Sbg1"/>
    <property type="match status" value="2"/>
</dbReference>
<keyword evidence="4" id="KW-0961">Cell wall biogenesis/degradation</keyword>
<evidence type="ECO:0000313" key="7">
    <source>
        <dbReference type="EMBL" id="DBA04728.1"/>
    </source>
</evidence>
<evidence type="ECO:0000256" key="2">
    <source>
        <dbReference type="ARBA" id="ARBA00023136"/>
    </source>
</evidence>
<reference evidence="7" key="1">
    <citation type="submission" date="2022-11" db="EMBL/GenBank/DDBJ databases">
        <authorList>
            <person name="Morgan W.R."/>
            <person name="Tartar A."/>
        </authorList>
    </citation>
    <scope>NUCLEOTIDE SEQUENCE</scope>
    <source>
        <strain evidence="7">ARSEF 373</strain>
    </source>
</reference>
<dbReference type="FunFam" id="2.60.120.200:FF:000157">
    <property type="entry name" value="Beta-glucan synthesis-associated protein SKN1"/>
    <property type="match status" value="1"/>
</dbReference>
<dbReference type="GO" id="GO:0015926">
    <property type="term" value="F:glucosidase activity"/>
    <property type="evidence" value="ECO:0007669"/>
    <property type="project" value="TreeGrafter"/>
</dbReference>
<dbReference type="GO" id="GO:0071555">
    <property type="term" value="P:cell wall organization"/>
    <property type="evidence" value="ECO:0007669"/>
    <property type="project" value="UniProtKB-KW"/>
</dbReference>
<name>A0AAV2ZJC9_9STRA</name>
<feature type="chain" id="PRO_5043607053" description="Beta-glucan synthesis-associated protein" evidence="6">
    <location>
        <begin position="44"/>
        <end position="759"/>
    </location>
</feature>
<dbReference type="GO" id="GO:0005789">
    <property type="term" value="C:endoplasmic reticulum membrane"/>
    <property type="evidence" value="ECO:0007669"/>
    <property type="project" value="TreeGrafter"/>
</dbReference>
<dbReference type="GO" id="GO:0005886">
    <property type="term" value="C:plasma membrane"/>
    <property type="evidence" value="ECO:0007669"/>
    <property type="project" value="TreeGrafter"/>
</dbReference>
<dbReference type="EMBL" id="DAKRPA010000005">
    <property type="protein sequence ID" value="DBA04728.1"/>
    <property type="molecule type" value="Genomic_DNA"/>
</dbReference>
<evidence type="ECO:0000313" key="8">
    <source>
        <dbReference type="Proteomes" id="UP001146120"/>
    </source>
</evidence>
<reference evidence="7" key="2">
    <citation type="journal article" date="2023" name="Microbiol Resour">
        <title>Decontamination and Annotation of the Draft Genome Sequence of the Oomycete Lagenidium giganteum ARSEF 373.</title>
        <authorList>
            <person name="Morgan W.R."/>
            <person name="Tartar A."/>
        </authorList>
    </citation>
    <scope>NUCLEOTIDE SEQUENCE</scope>
    <source>
        <strain evidence="7">ARSEF 373</strain>
    </source>
</reference>
<keyword evidence="5" id="KW-1133">Transmembrane helix</keyword>
<gene>
    <name evidence="7" type="ORF">N0F65_004365</name>
</gene>
<accession>A0AAV2ZJC9</accession>
<evidence type="ECO:0000256" key="4">
    <source>
        <dbReference type="ARBA" id="ARBA00023316"/>
    </source>
</evidence>
<dbReference type="SUPFAM" id="SSF49899">
    <property type="entry name" value="Concanavalin A-like lectins/glucanases"/>
    <property type="match status" value="1"/>
</dbReference>
<keyword evidence="5" id="KW-0812">Transmembrane</keyword>
<comment type="caution">
    <text evidence="7">The sequence shown here is derived from an EMBL/GenBank/DDBJ whole genome shotgun (WGS) entry which is preliminary data.</text>
</comment>
<dbReference type="InterPro" id="IPR013320">
    <property type="entry name" value="ConA-like_dom_sf"/>
</dbReference>
<evidence type="ECO:0000256" key="3">
    <source>
        <dbReference type="ARBA" id="ARBA00023180"/>
    </source>
</evidence>
<dbReference type="Proteomes" id="UP001146120">
    <property type="component" value="Unassembled WGS sequence"/>
</dbReference>
<dbReference type="PANTHER" id="PTHR31361">
    <property type="entry name" value="BETA-GLUCAN SYNTHESIS-ASSOCIATED PROTEIN KRE6-RELATED"/>
    <property type="match status" value="1"/>
</dbReference>
<keyword evidence="3" id="KW-0325">Glycoprotein</keyword>
<dbReference type="AlphaFoldDB" id="A0AAV2ZJC9"/>
<dbReference type="GO" id="GO:0006078">
    <property type="term" value="P:(1-&gt;6)-beta-D-glucan biosynthetic process"/>
    <property type="evidence" value="ECO:0007669"/>
    <property type="project" value="TreeGrafter"/>
</dbReference>
<keyword evidence="2 5" id="KW-0472">Membrane</keyword>
<feature type="transmembrane region" description="Helical" evidence="5">
    <location>
        <begin position="693"/>
        <end position="718"/>
    </location>
</feature>